<evidence type="ECO:0000313" key="5">
    <source>
        <dbReference type="EMBL" id="ETO14131.1"/>
    </source>
</evidence>
<dbReference type="PANTHER" id="PTHR45641:SF1">
    <property type="entry name" value="AAA+ ATPASE DOMAIN-CONTAINING PROTEIN"/>
    <property type="match status" value="1"/>
</dbReference>
<dbReference type="SUPFAM" id="SSF48452">
    <property type="entry name" value="TPR-like"/>
    <property type="match status" value="1"/>
</dbReference>
<keyword evidence="1" id="KW-0677">Repeat</keyword>
<comment type="caution">
    <text evidence="5">The sequence shown here is derived from an EMBL/GenBank/DDBJ whole genome shotgun (WGS) entry which is preliminary data.</text>
</comment>
<feature type="repeat" description="TPR" evidence="3">
    <location>
        <begin position="357"/>
        <end position="390"/>
    </location>
</feature>
<feature type="repeat" description="TPR" evidence="3">
    <location>
        <begin position="315"/>
        <end position="348"/>
    </location>
</feature>
<dbReference type="EMBL" id="ASPP01020195">
    <property type="protein sequence ID" value="ETO14131.1"/>
    <property type="molecule type" value="Genomic_DNA"/>
</dbReference>
<accession>X6MKF2</accession>
<dbReference type="InterPro" id="IPR019734">
    <property type="entry name" value="TPR_rpt"/>
</dbReference>
<dbReference type="AlphaFoldDB" id="X6MKF2"/>
<reference evidence="5 6" key="1">
    <citation type="journal article" date="2013" name="Curr. Biol.">
        <title>The Genome of the Foraminiferan Reticulomyxa filosa.</title>
        <authorList>
            <person name="Glockner G."/>
            <person name="Hulsmann N."/>
            <person name="Schleicher M."/>
            <person name="Noegel A.A."/>
            <person name="Eichinger L."/>
            <person name="Gallinger C."/>
            <person name="Pawlowski J."/>
            <person name="Sierra R."/>
            <person name="Euteneuer U."/>
            <person name="Pillet L."/>
            <person name="Moustafa A."/>
            <person name="Platzer M."/>
            <person name="Groth M."/>
            <person name="Szafranski K."/>
            <person name="Schliwa M."/>
        </authorList>
    </citation>
    <scope>NUCLEOTIDE SEQUENCE [LARGE SCALE GENOMIC DNA]</scope>
</reference>
<dbReference type="Gene3D" id="1.25.40.10">
    <property type="entry name" value="Tetratricopeptide repeat domain"/>
    <property type="match status" value="2"/>
</dbReference>
<sequence>MNDKIIQSINIATNNKDDYIETNTSDNTKSDHKSEQSTIVNEEMQILDFKIYWNREWREANVEASNIVEEMLHQNEQGLIIVVHNASKWEHTNNDRSLSPFSFITLVNNGKVLTEQSNSYWLYIIKSELVILNDVKIDGNVYVVDCKLQCKENVDIAIQVFITKKAIIEQQVALKNSLIQWNTKYHHHIALQLQYYECEGNDLLSAGQVFSALAPFKKYYQLCVDTFGVNHPYIFVAYYYLGIVNFEQEKYKEAITMFEKALQIMINILGNNGDFEAKFYHCLGIGFKEDKVVKCYENELAIRLKDSNVDSDHLLLTYSHLAVSYSKVGQYDLAIEYNKKALKIALDTCTTEDIDVAHLYQNLGTAYHDSGMYYKAIECHEKSLNIKRGICQAVSEGTGDSYWFLGNSYEKIGEKEIAYKYFKETWKLSSALLGEWNELTLVVKRKIEEMKN</sequence>
<dbReference type="PROSITE" id="PS50293">
    <property type="entry name" value="TPR_REGION"/>
    <property type="match status" value="1"/>
</dbReference>
<dbReference type="Pfam" id="PF13374">
    <property type="entry name" value="TPR_10"/>
    <property type="match status" value="1"/>
</dbReference>
<dbReference type="PANTHER" id="PTHR45641">
    <property type="entry name" value="TETRATRICOPEPTIDE REPEAT PROTEIN (AFU_ORTHOLOGUE AFUA_6G03870)"/>
    <property type="match status" value="1"/>
</dbReference>
<keyword evidence="6" id="KW-1185">Reference proteome</keyword>
<evidence type="ECO:0000256" key="4">
    <source>
        <dbReference type="SAM" id="MobiDB-lite"/>
    </source>
</evidence>
<gene>
    <name evidence="5" type="ORF">RFI_23238</name>
</gene>
<proteinExistence type="predicted"/>
<evidence type="ECO:0000313" key="6">
    <source>
        <dbReference type="Proteomes" id="UP000023152"/>
    </source>
</evidence>
<dbReference type="SMART" id="SM00028">
    <property type="entry name" value="TPR"/>
    <property type="match status" value="4"/>
</dbReference>
<feature type="region of interest" description="Disordered" evidence="4">
    <location>
        <begin position="18"/>
        <end position="37"/>
    </location>
</feature>
<dbReference type="InterPro" id="IPR011990">
    <property type="entry name" value="TPR-like_helical_dom_sf"/>
</dbReference>
<evidence type="ECO:0000256" key="3">
    <source>
        <dbReference type="PROSITE-ProRule" id="PRU00339"/>
    </source>
</evidence>
<dbReference type="Pfam" id="PF13424">
    <property type="entry name" value="TPR_12"/>
    <property type="match status" value="2"/>
</dbReference>
<dbReference type="PROSITE" id="PS50005">
    <property type="entry name" value="TPR"/>
    <property type="match status" value="3"/>
</dbReference>
<evidence type="ECO:0000256" key="1">
    <source>
        <dbReference type="ARBA" id="ARBA00022737"/>
    </source>
</evidence>
<dbReference type="OrthoDB" id="5971639at2759"/>
<name>X6MKF2_RETFI</name>
<feature type="repeat" description="TPR" evidence="3">
    <location>
        <begin position="235"/>
        <end position="268"/>
    </location>
</feature>
<keyword evidence="2 3" id="KW-0802">TPR repeat</keyword>
<evidence type="ECO:0000256" key="2">
    <source>
        <dbReference type="ARBA" id="ARBA00022803"/>
    </source>
</evidence>
<dbReference type="Proteomes" id="UP000023152">
    <property type="component" value="Unassembled WGS sequence"/>
</dbReference>
<protein>
    <submittedName>
        <fullName evidence="5">Uncharacterized protein</fullName>
    </submittedName>
</protein>
<organism evidence="5 6">
    <name type="scientific">Reticulomyxa filosa</name>
    <dbReference type="NCBI Taxonomy" id="46433"/>
    <lineage>
        <taxon>Eukaryota</taxon>
        <taxon>Sar</taxon>
        <taxon>Rhizaria</taxon>
        <taxon>Retaria</taxon>
        <taxon>Foraminifera</taxon>
        <taxon>Monothalamids</taxon>
        <taxon>Reticulomyxidae</taxon>
        <taxon>Reticulomyxa</taxon>
    </lineage>
</organism>